<keyword evidence="2" id="KW-1185">Reference proteome</keyword>
<evidence type="ECO:0000313" key="2">
    <source>
        <dbReference type="Proteomes" id="UP001266305"/>
    </source>
</evidence>
<evidence type="ECO:0000313" key="1">
    <source>
        <dbReference type="EMBL" id="KAK2096427.1"/>
    </source>
</evidence>
<dbReference type="Proteomes" id="UP001266305">
    <property type="component" value="Unassembled WGS sequence"/>
</dbReference>
<protein>
    <submittedName>
        <fullName evidence="1">Uncharacterized protein</fullName>
    </submittedName>
</protein>
<dbReference type="EMBL" id="JASSZA010000012">
    <property type="protein sequence ID" value="KAK2096427.1"/>
    <property type="molecule type" value="Genomic_DNA"/>
</dbReference>
<accession>A0ABQ9UJH6</accession>
<gene>
    <name evidence="1" type="ORF">P7K49_025461</name>
</gene>
<proteinExistence type="predicted"/>
<name>A0ABQ9UJH6_SAGOE</name>
<comment type="caution">
    <text evidence="1">The sequence shown here is derived from an EMBL/GenBank/DDBJ whole genome shotgun (WGS) entry which is preliminary data.</text>
</comment>
<reference evidence="1 2" key="1">
    <citation type="submission" date="2023-05" db="EMBL/GenBank/DDBJ databases">
        <title>B98-5 Cell Line De Novo Hybrid Assembly: An Optical Mapping Approach.</title>
        <authorList>
            <person name="Kananen K."/>
            <person name="Auerbach J.A."/>
            <person name="Kautto E."/>
            <person name="Blachly J.S."/>
        </authorList>
    </citation>
    <scope>NUCLEOTIDE SEQUENCE [LARGE SCALE GENOMIC DNA]</scope>
    <source>
        <strain evidence="1">B95-8</strain>
        <tissue evidence="1">Cell line</tissue>
    </source>
</reference>
<sequence length="154" mass="16894">MEAEVGMMEAEVGIMEAEVGFMEAEFGMMEAEVGMKEAEVGMMEAEVGMMEAEGMKLRRNLLRIGRRGGWEVKLQNRLALEIRGQPSGLGRYVLALMDIEWTDVDAALLLSQGHKWLLLPRIVATSCSAPTVIMPKWGNNPSTCPSAPSKALHS</sequence>
<organism evidence="1 2">
    <name type="scientific">Saguinus oedipus</name>
    <name type="common">Cotton-top tamarin</name>
    <name type="synonym">Oedipomidas oedipus</name>
    <dbReference type="NCBI Taxonomy" id="9490"/>
    <lineage>
        <taxon>Eukaryota</taxon>
        <taxon>Metazoa</taxon>
        <taxon>Chordata</taxon>
        <taxon>Craniata</taxon>
        <taxon>Vertebrata</taxon>
        <taxon>Euteleostomi</taxon>
        <taxon>Mammalia</taxon>
        <taxon>Eutheria</taxon>
        <taxon>Euarchontoglires</taxon>
        <taxon>Primates</taxon>
        <taxon>Haplorrhini</taxon>
        <taxon>Platyrrhini</taxon>
        <taxon>Cebidae</taxon>
        <taxon>Callitrichinae</taxon>
        <taxon>Saguinus</taxon>
    </lineage>
</organism>